<feature type="compositionally biased region" description="Basic and acidic residues" evidence="1">
    <location>
        <begin position="106"/>
        <end position="119"/>
    </location>
</feature>
<dbReference type="OrthoDB" id="2382863at2759"/>
<dbReference type="AlphaFoldDB" id="A0A8H7PND8"/>
<evidence type="ECO:0000313" key="3">
    <source>
        <dbReference type="Proteomes" id="UP000612746"/>
    </source>
</evidence>
<evidence type="ECO:0000256" key="1">
    <source>
        <dbReference type="SAM" id="MobiDB-lite"/>
    </source>
</evidence>
<accession>A0A8H7PND8</accession>
<name>A0A8H7PND8_9FUNG</name>
<keyword evidence="3" id="KW-1185">Reference proteome</keyword>
<reference evidence="2" key="1">
    <citation type="submission" date="2020-12" db="EMBL/GenBank/DDBJ databases">
        <title>Metabolic potential, ecology and presence of endohyphal bacteria is reflected in genomic diversity of Mucoromycotina.</title>
        <authorList>
            <person name="Muszewska A."/>
            <person name="Okrasinska A."/>
            <person name="Steczkiewicz K."/>
            <person name="Drgas O."/>
            <person name="Orlowska M."/>
            <person name="Perlinska-Lenart U."/>
            <person name="Aleksandrzak-Piekarczyk T."/>
            <person name="Szatraj K."/>
            <person name="Zielenkiewicz U."/>
            <person name="Pilsyk S."/>
            <person name="Malc E."/>
            <person name="Mieczkowski P."/>
            <person name="Kruszewska J.S."/>
            <person name="Biernat P."/>
            <person name="Pawlowska J."/>
        </authorList>
    </citation>
    <scope>NUCLEOTIDE SEQUENCE</scope>
    <source>
        <strain evidence="2">WA0000051536</strain>
    </source>
</reference>
<dbReference type="EMBL" id="JAEPRA010000013">
    <property type="protein sequence ID" value="KAG2176865.1"/>
    <property type="molecule type" value="Genomic_DNA"/>
</dbReference>
<feature type="compositionally biased region" description="Polar residues" evidence="1">
    <location>
        <begin position="1"/>
        <end position="17"/>
    </location>
</feature>
<dbReference type="Proteomes" id="UP000612746">
    <property type="component" value="Unassembled WGS sequence"/>
</dbReference>
<protein>
    <submittedName>
        <fullName evidence="2">Uncharacterized protein</fullName>
    </submittedName>
</protein>
<proteinExistence type="predicted"/>
<feature type="compositionally biased region" description="Basic and acidic residues" evidence="1">
    <location>
        <begin position="26"/>
        <end position="55"/>
    </location>
</feature>
<sequence>MNPSLSTEELPIQSSIPESFVQRSRARQEKLRQAAADRKARINCDSDDSLDSRKETTRKHTTIKDSGRDVRSAHSSVLPSKKETSSTRTARSLKKSRSLPSSILKPKLETAPDMPDLKARVQSVSSGNLPEVQSLSIKVTEPYQGDSKPQHRRSPLLTVNDQNNMGYDSIEEQLIDIYGDSKWVRKDRASKTPSESTSGETVKLKQMDTSLLCNSRPKVQYEHFLSSTLPLLHRFTYSQVNTLSRKESELIKQYQMEVELHPHSTRKYASTLEPILRQKIGLLIVLYESVRDVASTSILEEQLHDLECGEDNSVTTETGSP</sequence>
<evidence type="ECO:0000313" key="2">
    <source>
        <dbReference type="EMBL" id="KAG2176865.1"/>
    </source>
</evidence>
<comment type="caution">
    <text evidence="2">The sequence shown here is derived from an EMBL/GenBank/DDBJ whole genome shotgun (WGS) entry which is preliminary data.</text>
</comment>
<feature type="compositionally biased region" description="Basic and acidic residues" evidence="1">
    <location>
        <begin position="62"/>
        <end position="72"/>
    </location>
</feature>
<gene>
    <name evidence="2" type="ORF">INT44_007529</name>
</gene>
<feature type="compositionally biased region" description="Polar residues" evidence="1">
    <location>
        <begin position="122"/>
        <end position="137"/>
    </location>
</feature>
<organism evidence="2 3">
    <name type="scientific">Umbelopsis vinacea</name>
    <dbReference type="NCBI Taxonomy" id="44442"/>
    <lineage>
        <taxon>Eukaryota</taxon>
        <taxon>Fungi</taxon>
        <taxon>Fungi incertae sedis</taxon>
        <taxon>Mucoromycota</taxon>
        <taxon>Mucoromycotina</taxon>
        <taxon>Umbelopsidomycetes</taxon>
        <taxon>Umbelopsidales</taxon>
        <taxon>Umbelopsidaceae</taxon>
        <taxon>Umbelopsis</taxon>
    </lineage>
</organism>
<feature type="region of interest" description="Disordered" evidence="1">
    <location>
        <begin position="1"/>
        <end position="160"/>
    </location>
</feature>